<reference evidence="1" key="1">
    <citation type="submission" date="2016-04" db="EMBL/GenBank/DDBJ databases">
        <authorList>
            <person name="Tabuchi Yagui T.R."/>
        </authorList>
    </citation>
    <scope>NUCLEOTIDE SEQUENCE [LARGE SCALE GENOMIC DNA]</scope>
    <source>
        <strain evidence="1">NIES-26</strain>
    </source>
</reference>
<organism evidence="1 2">
    <name type="scientific">Nostoc minutum NIES-26</name>
    <dbReference type="NCBI Taxonomy" id="1844469"/>
    <lineage>
        <taxon>Bacteria</taxon>
        <taxon>Bacillati</taxon>
        <taxon>Cyanobacteriota</taxon>
        <taxon>Cyanophyceae</taxon>
        <taxon>Nostocales</taxon>
        <taxon>Nostocaceae</taxon>
        <taxon>Nostoc</taxon>
    </lineage>
</organism>
<protein>
    <submittedName>
        <fullName evidence="1">Uncharacterized protein</fullName>
    </submittedName>
</protein>
<evidence type="ECO:0000313" key="1">
    <source>
        <dbReference type="EMBL" id="RCJ37996.1"/>
    </source>
</evidence>
<evidence type="ECO:0000313" key="2">
    <source>
        <dbReference type="Proteomes" id="UP000252107"/>
    </source>
</evidence>
<dbReference type="EMBL" id="LXQD01000100">
    <property type="protein sequence ID" value="RCJ37996.1"/>
    <property type="molecule type" value="Genomic_DNA"/>
</dbReference>
<dbReference type="Proteomes" id="UP000252107">
    <property type="component" value="Unassembled WGS sequence"/>
</dbReference>
<accession>A0A367RN56</accession>
<keyword evidence="2" id="KW-1185">Reference proteome</keyword>
<proteinExistence type="predicted"/>
<sequence>MNQQIQMLEKAGRLLSALSERIIFTGGATISLYLDEVSAADARPTKDVDCVVEITSTAEYYHLSDKLRRIGLEEDTESGVICRWRYQDLIIDIMPANPSALGFSNSWYMPGITKSILFELPSGQHISIFTVSYLLASKIEAFNDRGKRDPYMSTDLEDIVLLLDGCPYLEEDFQQADTEVITFVKGWFKSELNLLREIAPAQLSFVAKQSGREQLLRSRIERLAQES</sequence>
<dbReference type="Pfam" id="PF08843">
    <property type="entry name" value="AbiEii"/>
    <property type="match status" value="1"/>
</dbReference>
<dbReference type="AlphaFoldDB" id="A0A367RN56"/>
<gene>
    <name evidence="1" type="ORF">A6770_39785</name>
</gene>
<dbReference type="InterPro" id="IPR014942">
    <property type="entry name" value="AbiEii"/>
</dbReference>
<comment type="caution">
    <text evidence="1">The sequence shown here is derived from an EMBL/GenBank/DDBJ whole genome shotgun (WGS) entry which is preliminary data.</text>
</comment>
<name>A0A367RN56_9NOSO</name>